<sequence>MAKLVWLLVDGLPYDLVDRFAGQLPTLGRAIREGRARRLRPAFPNCQTPPSLASLFSGRQPADTGLTGYFLPRLHLGDPLGIDDAFALAPAGRPRYLWQVAAEAGATIHLLHVPFVDVDKLGAGLQLYSYGFVPAELPPAIRPLIVGRPLDLNVGEAPAWQALWRGGDDVLLRCADGRERILKGPMQVERLRLTDGLDTEIFYQTDVDGTRALVLLGAWRPRVVGDERQTQEYLRHMNDTPFFGATLSRAYRTGALGETLHDGGDGAAERLFVFCLERLAKRYADDCLFATREAQGARSSLVLAYQPVIDLAVHELLGFISGGCVYATDAARAVVEPLLYRLLASIDALLVELLCIAGLDTNVLVSADHGMVPVDTLLYPNVLLREYGWLVLGDAGSIDPEQSVCFYHPAENGLLVFNRVAMQREGVTVDQIAERLLAGVARACGRPAELFDCAIGDLDERWIARHYLRAPAYVQAKSEANGAAVLARSRKTGDHCVHSDAPALEGFVAELRGRFLLPSSSLQTWELGRCAQGLFAKERTSALVE</sequence>
<organism evidence="1 2">
    <name type="scientific">Paraburkholderia acidisoli</name>
    <dbReference type="NCBI Taxonomy" id="2571748"/>
    <lineage>
        <taxon>Bacteria</taxon>
        <taxon>Pseudomonadati</taxon>
        <taxon>Pseudomonadota</taxon>
        <taxon>Betaproteobacteria</taxon>
        <taxon>Burkholderiales</taxon>
        <taxon>Burkholderiaceae</taxon>
        <taxon>Paraburkholderia</taxon>
    </lineage>
</organism>
<dbReference type="InterPro" id="IPR002591">
    <property type="entry name" value="Phosphodiest/P_Trfase"/>
</dbReference>
<protein>
    <recommendedName>
        <fullName evidence="3">Type I phosphodiesterase/nucleotide pyrophosphatase</fullName>
    </recommendedName>
</protein>
<proteinExistence type="predicted"/>
<dbReference type="RefSeq" id="WP_158954180.1">
    <property type="nucleotide sequence ID" value="NZ_CP046915.1"/>
</dbReference>
<dbReference type="SUPFAM" id="SSF53649">
    <property type="entry name" value="Alkaline phosphatase-like"/>
    <property type="match status" value="1"/>
</dbReference>
<dbReference type="KEGG" id="pacs:FAZ98_22375"/>
<dbReference type="AlphaFoldDB" id="A0A7Z2GMM1"/>
<dbReference type="OrthoDB" id="8911695at2"/>
<dbReference type="EMBL" id="CP046915">
    <property type="protein sequence ID" value="QGZ64591.1"/>
    <property type="molecule type" value="Genomic_DNA"/>
</dbReference>
<dbReference type="InterPro" id="IPR017850">
    <property type="entry name" value="Alkaline_phosphatase_core_sf"/>
</dbReference>
<name>A0A7Z2GMM1_9BURK</name>
<dbReference type="Pfam" id="PF01663">
    <property type="entry name" value="Phosphodiest"/>
    <property type="match status" value="1"/>
</dbReference>
<evidence type="ECO:0000313" key="1">
    <source>
        <dbReference type="EMBL" id="QGZ64591.1"/>
    </source>
</evidence>
<keyword evidence="2" id="KW-1185">Reference proteome</keyword>
<gene>
    <name evidence="1" type="ORF">FAZ98_22375</name>
</gene>
<reference evidence="1 2" key="1">
    <citation type="submission" date="2019-12" db="EMBL/GenBank/DDBJ databases">
        <title>Paraburkholderia acidiphila 7Q-K02 sp. nov and Paraburkholderia acidisoli DHF22 sp. nov., two strains isolated from forest soil.</title>
        <authorList>
            <person name="Gao Z."/>
            <person name="Qiu L."/>
        </authorList>
    </citation>
    <scope>NUCLEOTIDE SEQUENCE [LARGE SCALE GENOMIC DNA]</scope>
    <source>
        <strain evidence="1 2">DHF22</strain>
    </source>
</reference>
<dbReference type="Gene3D" id="3.40.720.10">
    <property type="entry name" value="Alkaline Phosphatase, subunit A"/>
    <property type="match status" value="1"/>
</dbReference>
<accession>A0A7Z2GMM1</accession>
<evidence type="ECO:0000313" key="2">
    <source>
        <dbReference type="Proteomes" id="UP000433577"/>
    </source>
</evidence>
<evidence type="ECO:0008006" key="3">
    <source>
        <dbReference type="Google" id="ProtNLM"/>
    </source>
</evidence>
<dbReference type="Proteomes" id="UP000433577">
    <property type="component" value="Chromosome 3"/>
</dbReference>